<organism evidence="2 3">
    <name type="scientific">Portunus trituberculatus</name>
    <name type="common">Swimming crab</name>
    <name type="synonym">Neptunus trituberculatus</name>
    <dbReference type="NCBI Taxonomy" id="210409"/>
    <lineage>
        <taxon>Eukaryota</taxon>
        <taxon>Metazoa</taxon>
        <taxon>Ecdysozoa</taxon>
        <taxon>Arthropoda</taxon>
        <taxon>Crustacea</taxon>
        <taxon>Multicrustacea</taxon>
        <taxon>Malacostraca</taxon>
        <taxon>Eumalacostraca</taxon>
        <taxon>Eucarida</taxon>
        <taxon>Decapoda</taxon>
        <taxon>Pleocyemata</taxon>
        <taxon>Brachyura</taxon>
        <taxon>Eubrachyura</taxon>
        <taxon>Portunoidea</taxon>
        <taxon>Portunidae</taxon>
        <taxon>Portuninae</taxon>
        <taxon>Portunus</taxon>
    </lineage>
</organism>
<keyword evidence="3" id="KW-1185">Reference proteome</keyword>
<dbReference type="Proteomes" id="UP000324222">
    <property type="component" value="Unassembled WGS sequence"/>
</dbReference>
<reference evidence="2 3" key="1">
    <citation type="submission" date="2019-05" db="EMBL/GenBank/DDBJ databases">
        <title>Another draft genome of Portunus trituberculatus and its Hox gene families provides insights of decapod evolution.</title>
        <authorList>
            <person name="Jeong J.-H."/>
            <person name="Song I."/>
            <person name="Kim S."/>
            <person name="Choi T."/>
            <person name="Kim D."/>
            <person name="Ryu S."/>
            <person name="Kim W."/>
        </authorList>
    </citation>
    <scope>NUCLEOTIDE SEQUENCE [LARGE SCALE GENOMIC DNA]</scope>
    <source>
        <tissue evidence="2">Muscle</tissue>
    </source>
</reference>
<gene>
    <name evidence="2" type="ORF">E2C01_067485</name>
</gene>
<dbReference type="EMBL" id="VSRR010036219">
    <property type="protein sequence ID" value="MPC73167.1"/>
    <property type="molecule type" value="Genomic_DNA"/>
</dbReference>
<evidence type="ECO:0000313" key="3">
    <source>
        <dbReference type="Proteomes" id="UP000324222"/>
    </source>
</evidence>
<dbReference type="AlphaFoldDB" id="A0A5B7HV63"/>
<accession>A0A5B7HV63</accession>
<sequence>MGKQQEENSKKKGDDRTEKCESLFLFLSFLPLSPPFASPQASSRLASHSPKRGTEKSDCPHLNPTYGGNFGHKECHTSTSFLTGLSPRLLCIAACGELCTFTLDVAVAFLSYVAVAEAAAVVRLHTAGIPSPRNLSLGTINPSDSTMPLTLFE</sequence>
<evidence type="ECO:0000313" key="2">
    <source>
        <dbReference type="EMBL" id="MPC73167.1"/>
    </source>
</evidence>
<proteinExistence type="predicted"/>
<protein>
    <submittedName>
        <fullName evidence="2">Uncharacterized protein</fullName>
    </submittedName>
</protein>
<feature type="region of interest" description="Disordered" evidence="1">
    <location>
        <begin position="40"/>
        <end position="61"/>
    </location>
</feature>
<name>A0A5B7HV63_PORTR</name>
<evidence type="ECO:0000256" key="1">
    <source>
        <dbReference type="SAM" id="MobiDB-lite"/>
    </source>
</evidence>
<comment type="caution">
    <text evidence="2">The sequence shown here is derived from an EMBL/GenBank/DDBJ whole genome shotgun (WGS) entry which is preliminary data.</text>
</comment>